<proteinExistence type="predicted"/>
<feature type="compositionally biased region" description="Low complexity" evidence="1">
    <location>
        <begin position="139"/>
        <end position="148"/>
    </location>
</feature>
<evidence type="ECO:0000256" key="1">
    <source>
        <dbReference type="SAM" id="MobiDB-lite"/>
    </source>
</evidence>
<dbReference type="InParanoid" id="A0A0V0QWL3"/>
<name>A0A0V0QWL3_PSEPJ</name>
<dbReference type="Proteomes" id="UP000054937">
    <property type="component" value="Unassembled WGS sequence"/>
</dbReference>
<evidence type="ECO:0000313" key="2">
    <source>
        <dbReference type="EMBL" id="KRX06598.1"/>
    </source>
</evidence>
<gene>
    <name evidence="2" type="ORF">PPERSA_13077</name>
</gene>
<accession>A0A0V0QWL3</accession>
<dbReference type="AlphaFoldDB" id="A0A0V0QWL3"/>
<keyword evidence="3" id="KW-1185">Reference proteome</keyword>
<organism evidence="2 3">
    <name type="scientific">Pseudocohnilembus persalinus</name>
    <name type="common">Ciliate</name>
    <dbReference type="NCBI Taxonomy" id="266149"/>
    <lineage>
        <taxon>Eukaryota</taxon>
        <taxon>Sar</taxon>
        <taxon>Alveolata</taxon>
        <taxon>Ciliophora</taxon>
        <taxon>Intramacronucleata</taxon>
        <taxon>Oligohymenophorea</taxon>
        <taxon>Scuticociliatia</taxon>
        <taxon>Philasterida</taxon>
        <taxon>Pseudocohnilembidae</taxon>
        <taxon>Pseudocohnilembus</taxon>
    </lineage>
</organism>
<reference evidence="2 3" key="1">
    <citation type="journal article" date="2015" name="Sci. Rep.">
        <title>Genome of the facultative scuticociliatosis pathogen Pseudocohnilembus persalinus provides insight into its virulence through horizontal gene transfer.</title>
        <authorList>
            <person name="Xiong J."/>
            <person name="Wang G."/>
            <person name="Cheng J."/>
            <person name="Tian M."/>
            <person name="Pan X."/>
            <person name="Warren A."/>
            <person name="Jiang C."/>
            <person name="Yuan D."/>
            <person name="Miao W."/>
        </authorList>
    </citation>
    <scope>NUCLEOTIDE SEQUENCE [LARGE SCALE GENOMIC DNA]</scope>
    <source>
        <strain evidence="2">36N120E</strain>
    </source>
</reference>
<dbReference type="EMBL" id="LDAU01000094">
    <property type="protein sequence ID" value="KRX06598.1"/>
    <property type="molecule type" value="Genomic_DNA"/>
</dbReference>
<comment type="caution">
    <text evidence="2">The sequence shown here is derived from an EMBL/GenBank/DDBJ whole genome shotgun (WGS) entry which is preliminary data.</text>
</comment>
<evidence type="ECO:0000313" key="3">
    <source>
        <dbReference type="Proteomes" id="UP000054937"/>
    </source>
</evidence>
<protein>
    <submittedName>
        <fullName evidence="2">Uncharacterized protein</fullName>
    </submittedName>
</protein>
<feature type="region of interest" description="Disordered" evidence="1">
    <location>
        <begin position="129"/>
        <end position="155"/>
    </location>
</feature>
<sequence>MDEYKIDSHNQDIQINQNSNLSQLLKKNDEQQKDFDQSLESGLQKIFEKKKIQQMNQQILAKQMIQKKSQNNENIKYANGFQPNSPILKKKSKSELKIMLNNSNSTKVPIFSPKIQEEYSYEISQKITQSSAQTKISPKNKTQQNKNKPLYFKNTDKESFDKYTQILNILDSKSHNQQQQKTQKNQNKNQQQLISKSYRALTPYEQTSDKKTPSLRKNIKAPAKIQRIFYPKSLSPESSTQFEEKVSESFKNTNFLLKKNQNPKMCQKIDSLLK</sequence>